<sequence length="123" mass="13625">MLCVNKWMIVIIHFWGLYLTVDIKFDYFFLWRVSDRSEPQPLRLPSERLEAKPYRDSPKIGSPSPRLFLPLPRAVSLPSLSSPRLLPSSLSSPRAAASGGGGRLGPQLSLLSPLISDPDPDLG</sequence>
<proteinExistence type="predicted"/>
<feature type="region of interest" description="Disordered" evidence="1">
    <location>
        <begin position="81"/>
        <end position="123"/>
    </location>
</feature>
<dbReference type="EMBL" id="QGKV02001556">
    <property type="protein sequence ID" value="KAF3519350.1"/>
    <property type="molecule type" value="Genomic_DNA"/>
</dbReference>
<gene>
    <name evidence="2" type="ORF">DY000_02062510</name>
</gene>
<evidence type="ECO:0000313" key="3">
    <source>
        <dbReference type="Proteomes" id="UP000266723"/>
    </source>
</evidence>
<comment type="caution">
    <text evidence="2">The sequence shown here is derived from an EMBL/GenBank/DDBJ whole genome shotgun (WGS) entry which is preliminary data.</text>
</comment>
<feature type="compositionally biased region" description="Low complexity" evidence="1">
    <location>
        <begin position="105"/>
        <end position="117"/>
    </location>
</feature>
<name>A0ABQ7AYV3_BRACR</name>
<dbReference type="Proteomes" id="UP000266723">
    <property type="component" value="Unassembled WGS sequence"/>
</dbReference>
<organism evidence="2 3">
    <name type="scientific">Brassica cretica</name>
    <name type="common">Mustard</name>
    <dbReference type="NCBI Taxonomy" id="69181"/>
    <lineage>
        <taxon>Eukaryota</taxon>
        <taxon>Viridiplantae</taxon>
        <taxon>Streptophyta</taxon>
        <taxon>Embryophyta</taxon>
        <taxon>Tracheophyta</taxon>
        <taxon>Spermatophyta</taxon>
        <taxon>Magnoliopsida</taxon>
        <taxon>eudicotyledons</taxon>
        <taxon>Gunneridae</taxon>
        <taxon>Pentapetalae</taxon>
        <taxon>rosids</taxon>
        <taxon>malvids</taxon>
        <taxon>Brassicales</taxon>
        <taxon>Brassicaceae</taxon>
        <taxon>Brassiceae</taxon>
        <taxon>Brassica</taxon>
    </lineage>
</organism>
<keyword evidence="3" id="KW-1185">Reference proteome</keyword>
<evidence type="ECO:0000313" key="2">
    <source>
        <dbReference type="EMBL" id="KAF3519350.1"/>
    </source>
</evidence>
<reference evidence="2 3" key="1">
    <citation type="journal article" date="2020" name="BMC Genomics">
        <title>Intraspecific diversification of the crop wild relative Brassica cretica Lam. using demographic model selection.</title>
        <authorList>
            <person name="Kioukis A."/>
            <person name="Michalopoulou V.A."/>
            <person name="Briers L."/>
            <person name="Pirintsos S."/>
            <person name="Studholme D.J."/>
            <person name="Pavlidis P."/>
            <person name="Sarris P.F."/>
        </authorList>
    </citation>
    <scope>NUCLEOTIDE SEQUENCE [LARGE SCALE GENOMIC DNA]</scope>
    <source>
        <strain evidence="3">cv. PFS-1207/04</strain>
    </source>
</reference>
<feature type="compositionally biased region" description="Basic and acidic residues" evidence="1">
    <location>
        <begin position="45"/>
        <end position="58"/>
    </location>
</feature>
<protein>
    <submittedName>
        <fullName evidence="2">Uncharacterized protein</fullName>
    </submittedName>
</protein>
<accession>A0ABQ7AYV3</accession>
<feature type="region of interest" description="Disordered" evidence="1">
    <location>
        <begin position="38"/>
        <end position="67"/>
    </location>
</feature>
<feature type="compositionally biased region" description="Low complexity" evidence="1">
    <location>
        <begin position="81"/>
        <end position="97"/>
    </location>
</feature>
<evidence type="ECO:0000256" key="1">
    <source>
        <dbReference type="SAM" id="MobiDB-lite"/>
    </source>
</evidence>